<evidence type="ECO:0000313" key="2">
    <source>
        <dbReference type="Proteomes" id="UP000265916"/>
    </source>
</evidence>
<protein>
    <submittedName>
        <fullName evidence="1">Uncharacterized protein</fullName>
    </submittedName>
</protein>
<name>A0A3A1YH75_9GAMM</name>
<keyword evidence="2" id="KW-1185">Reference proteome</keyword>
<accession>A0A3A1YH75</accession>
<feature type="non-terminal residue" evidence="1">
    <location>
        <position position="118"/>
    </location>
</feature>
<gene>
    <name evidence="1" type="ORF">CKF58_04850</name>
</gene>
<dbReference type="AlphaFoldDB" id="A0A3A1YH75"/>
<evidence type="ECO:0000313" key="1">
    <source>
        <dbReference type="EMBL" id="RIY37502.1"/>
    </source>
</evidence>
<dbReference type="EMBL" id="NRJG01000085">
    <property type="protein sequence ID" value="RIY37502.1"/>
    <property type="molecule type" value="Genomic_DNA"/>
</dbReference>
<proteinExistence type="predicted"/>
<sequence>MIDLPSTGKSRKARCKAFFENRDLSTNYSDRGRKNKLDLLYRDHPEVAKSVVKLINKLIKEKQPSERIAREILPLYQEHNISNKYIPCSRTIDNWSANGLIESRITNEPFRKNKGKIK</sequence>
<reference evidence="1 2" key="1">
    <citation type="submission" date="2017-08" db="EMBL/GenBank/DDBJ databases">
        <title>Reclassification of Bisgaard taxon 37 and 44.</title>
        <authorList>
            <person name="Christensen H."/>
        </authorList>
    </citation>
    <scope>NUCLEOTIDE SEQUENCE [LARGE SCALE GENOMIC DNA]</scope>
    <source>
        <strain evidence="1 2">111</strain>
    </source>
</reference>
<dbReference type="Proteomes" id="UP000265916">
    <property type="component" value="Unassembled WGS sequence"/>
</dbReference>
<organism evidence="1 2">
    <name type="scientific">Psittacicella hinzii</name>
    <dbReference type="NCBI Taxonomy" id="2028575"/>
    <lineage>
        <taxon>Bacteria</taxon>
        <taxon>Pseudomonadati</taxon>
        <taxon>Pseudomonadota</taxon>
        <taxon>Gammaproteobacteria</taxon>
        <taxon>Pasteurellales</taxon>
        <taxon>Psittacicellaceae</taxon>
        <taxon>Psittacicella</taxon>
    </lineage>
</organism>
<comment type="caution">
    <text evidence="1">The sequence shown here is derived from an EMBL/GenBank/DDBJ whole genome shotgun (WGS) entry which is preliminary data.</text>
</comment>